<dbReference type="AlphaFoldDB" id="A0A059ZZ99"/>
<feature type="binding site" evidence="8">
    <location>
        <begin position="191"/>
        <end position="192"/>
    </location>
    <ligand>
        <name>ATP</name>
        <dbReference type="ChEBI" id="CHEBI:30616"/>
    </ligand>
</feature>
<dbReference type="GeneID" id="92931664"/>
<dbReference type="InterPro" id="IPR011529">
    <property type="entry name" value="Glu_5kinase"/>
</dbReference>
<evidence type="ECO:0000256" key="3">
    <source>
        <dbReference type="ARBA" id="ARBA00022650"/>
    </source>
</evidence>
<comment type="caution">
    <text evidence="8">Lacks conserved residue(s) required for the propagation of feature annotation.</text>
</comment>
<comment type="catalytic activity">
    <reaction evidence="8">
        <text>L-glutamate + ATP = L-glutamyl 5-phosphate + ADP</text>
        <dbReference type="Rhea" id="RHEA:14877"/>
        <dbReference type="ChEBI" id="CHEBI:29985"/>
        <dbReference type="ChEBI" id="CHEBI:30616"/>
        <dbReference type="ChEBI" id="CHEBI:58274"/>
        <dbReference type="ChEBI" id="CHEBI:456216"/>
        <dbReference type="EC" id="2.7.2.11"/>
    </reaction>
</comment>
<dbReference type="Pfam" id="PF01472">
    <property type="entry name" value="PUA"/>
    <property type="match status" value="1"/>
</dbReference>
<keyword evidence="5 8" id="KW-0547">Nucleotide-binding</keyword>
<evidence type="ECO:0000313" key="11">
    <source>
        <dbReference type="EMBL" id="AIA55331.1"/>
    </source>
</evidence>
<dbReference type="InterPro" id="IPR041739">
    <property type="entry name" value="G5K_ProB"/>
</dbReference>
<dbReference type="SUPFAM" id="SSF88697">
    <property type="entry name" value="PUA domain-like"/>
    <property type="match status" value="1"/>
</dbReference>
<dbReference type="GO" id="GO:0005829">
    <property type="term" value="C:cytosol"/>
    <property type="evidence" value="ECO:0007669"/>
    <property type="project" value="TreeGrafter"/>
</dbReference>
<feature type="binding site" evidence="8">
    <location>
        <position position="26"/>
    </location>
    <ligand>
        <name>ATP</name>
        <dbReference type="ChEBI" id="CHEBI:30616"/>
    </ligand>
</feature>
<dbReference type="GO" id="GO:0003723">
    <property type="term" value="F:RNA binding"/>
    <property type="evidence" value="ECO:0007669"/>
    <property type="project" value="InterPro"/>
</dbReference>
<sequence length="422" mass="45804">MRQRQHEAVPTPRADVQAQAQRWVVKIGSSLLTNDGTGLDLAWIARWMEQIRHLHRAGKEVVLVSSGAVSAGTALLGWSQRPGDLASRQAAASVGQSALIHHYEKILQQVARPEDPPLHCGQVLLTHDELRNRKRYLNARNILRVLLDRNVLPVVNENDAISYRPIQLGDNDTLAAMVCNLLDADLLVLLTDQDGLFSADPRRDPDACFLAEVTAGDPRLEAIAGGGGSGVGTGGMLAKVKAAARAARSGTATVIAHGRHPDILPELVEGKAIGTFFRVRRPVLKARKRWLSDHLRVPGSLILDDGAVRALREKGRSLLSVGVLRVEGEFHRGDLVACRAQDGREIARGLIDLDASVMRRILGHSRAELEQDPTIADSVVIHRDNLVLADPTGDWTPRQSSRQPPVSVPNPGQEPQEGGATE</sequence>
<feature type="binding site" evidence="8">
    <location>
        <position position="66"/>
    </location>
    <ligand>
        <name>substrate</name>
    </ligand>
</feature>
<dbReference type="GO" id="GO:0005524">
    <property type="term" value="F:ATP binding"/>
    <property type="evidence" value="ECO:0007669"/>
    <property type="project" value="UniProtKB-KW"/>
</dbReference>
<dbReference type="Gene3D" id="2.30.130.10">
    <property type="entry name" value="PUA domain"/>
    <property type="match status" value="1"/>
</dbReference>
<keyword evidence="7 8" id="KW-0067">ATP-binding</keyword>
<name>A0A059ZZ99_ACICK</name>
<dbReference type="PANTHER" id="PTHR43654">
    <property type="entry name" value="GLUTAMATE 5-KINASE"/>
    <property type="match status" value="1"/>
</dbReference>
<comment type="similarity">
    <text evidence="8">Belongs to the glutamate 5-kinase family.</text>
</comment>
<keyword evidence="1 8" id="KW-0963">Cytoplasm</keyword>
<evidence type="ECO:0000259" key="10">
    <source>
        <dbReference type="SMART" id="SM00359"/>
    </source>
</evidence>
<evidence type="ECO:0000313" key="12">
    <source>
        <dbReference type="Proteomes" id="UP000005522"/>
    </source>
</evidence>
<dbReference type="CDD" id="cd21157">
    <property type="entry name" value="PUA_G5K"/>
    <property type="match status" value="1"/>
</dbReference>
<evidence type="ECO:0000256" key="7">
    <source>
        <dbReference type="ARBA" id="ARBA00022840"/>
    </source>
</evidence>
<accession>A0A059ZZ99</accession>
<dbReference type="PRINTS" id="PR00474">
    <property type="entry name" value="GLU5KINASE"/>
</dbReference>
<dbReference type="SUPFAM" id="SSF53633">
    <property type="entry name" value="Carbamate kinase-like"/>
    <property type="match status" value="1"/>
</dbReference>
<evidence type="ECO:0000256" key="9">
    <source>
        <dbReference type="SAM" id="MobiDB-lite"/>
    </source>
</evidence>
<evidence type="ECO:0000256" key="5">
    <source>
        <dbReference type="ARBA" id="ARBA00022741"/>
    </source>
</evidence>
<dbReference type="Proteomes" id="UP000005522">
    <property type="component" value="Chromosome"/>
</dbReference>
<comment type="pathway">
    <text evidence="8">Amino-acid biosynthesis; L-proline biosynthesis; L-glutamate 5-semialdehyde from L-glutamate: step 1/2.</text>
</comment>
<dbReference type="InterPro" id="IPR002478">
    <property type="entry name" value="PUA"/>
</dbReference>
<evidence type="ECO:0000256" key="8">
    <source>
        <dbReference type="HAMAP-Rule" id="MF_00456"/>
    </source>
</evidence>
<dbReference type="UniPathway" id="UPA00098">
    <property type="reaction ID" value="UER00359"/>
</dbReference>
<dbReference type="eggNOG" id="COG0263">
    <property type="taxonomic scope" value="Bacteria"/>
</dbReference>
<dbReference type="KEGG" id="acz:Acaty_c1465"/>
<keyword evidence="4 8" id="KW-0808">Transferase</keyword>
<dbReference type="InterPro" id="IPR005715">
    <property type="entry name" value="Glu_5kinase/COase_Synthase"/>
</dbReference>
<keyword evidence="2 8" id="KW-0028">Amino-acid biosynthesis</keyword>
<dbReference type="InterPro" id="IPR015947">
    <property type="entry name" value="PUA-like_sf"/>
</dbReference>
<dbReference type="FunFam" id="3.40.1160.10:FF:000018">
    <property type="entry name" value="Glutamate 5-kinase"/>
    <property type="match status" value="1"/>
</dbReference>
<dbReference type="InterPro" id="IPR019797">
    <property type="entry name" value="Glutamate_5-kinase_CS"/>
</dbReference>
<dbReference type="SMART" id="SM00359">
    <property type="entry name" value="PUA"/>
    <property type="match status" value="1"/>
</dbReference>
<dbReference type="PANTHER" id="PTHR43654:SF1">
    <property type="entry name" value="ISOPENTENYL PHOSPHATE KINASE"/>
    <property type="match status" value="1"/>
</dbReference>
<dbReference type="PROSITE" id="PS50890">
    <property type="entry name" value="PUA"/>
    <property type="match status" value="1"/>
</dbReference>
<dbReference type="GO" id="GO:0004349">
    <property type="term" value="F:glutamate 5-kinase activity"/>
    <property type="evidence" value="ECO:0007669"/>
    <property type="project" value="UniProtKB-UniRule"/>
</dbReference>
<dbReference type="CDD" id="cd04242">
    <property type="entry name" value="AAK_G5K_ProB"/>
    <property type="match status" value="1"/>
</dbReference>
<dbReference type="EC" id="2.7.2.11" evidence="8"/>
<dbReference type="InterPro" id="IPR036393">
    <property type="entry name" value="AceGlu_kinase-like_sf"/>
</dbReference>
<organism evidence="11 12">
    <name type="scientific">Acidithiobacillus caldus (strain ATCC 51756 / DSM 8584 / KU)</name>
    <dbReference type="NCBI Taxonomy" id="637389"/>
    <lineage>
        <taxon>Bacteria</taxon>
        <taxon>Pseudomonadati</taxon>
        <taxon>Pseudomonadota</taxon>
        <taxon>Acidithiobacillia</taxon>
        <taxon>Acidithiobacillales</taxon>
        <taxon>Acidithiobacillaceae</taxon>
        <taxon>Acidithiobacillus</taxon>
    </lineage>
</organism>
<dbReference type="PIRSF" id="PIRSF000729">
    <property type="entry name" value="GK"/>
    <property type="match status" value="1"/>
</dbReference>
<gene>
    <name evidence="8" type="primary">proB</name>
    <name evidence="11" type="ORF">Acaty_c1465</name>
</gene>
<dbReference type="GO" id="GO:0055129">
    <property type="term" value="P:L-proline biosynthetic process"/>
    <property type="evidence" value="ECO:0007669"/>
    <property type="project" value="UniProtKB-UniRule"/>
</dbReference>
<evidence type="ECO:0000256" key="1">
    <source>
        <dbReference type="ARBA" id="ARBA00022490"/>
    </source>
</evidence>
<feature type="binding site" evidence="8">
    <location>
        <position position="159"/>
    </location>
    <ligand>
        <name>substrate</name>
    </ligand>
</feature>
<comment type="subcellular location">
    <subcellularLocation>
        <location evidence="8">Cytoplasm</location>
    </subcellularLocation>
</comment>
<dbReference type="Gene3D" id="3.40.1160.10">
    <property type="entry name" value="Acetylglutamate kinase-like"/>
    <property type="match status" value="1"/>
</dbReference>
<comment type="function">
    <text evidence="8">Catalyzes the transfer of a phosphate group to glutamate to form L-glutamate 5-phosphate.</text>
</comment>
<evidence type="ECO:0000256" key="2">
    <source>
        <dbReference type="ARBA" id="ARBA00022605"/>
    </source>
</evidence>
<keyword evidence="6 8" id="KW-0418">Kinase</keyword>
<evidence type="ECO:0000256" key="4">
    <source>
        <dbReference type="ARBA" id="ARBA00022679"/>
    </source>
</evidence>
<dbReference type="NCBIfam" id="TIGR01027">
    <property type="entry name" value="proB"/>
    <property type="match status" value="1"/>
</dbReference>
<dbReference type="HOGENOM" id="CLU_025400_2_0_6"/>
<dbReference type="RefSeq" id="WP_004872328.1">
    <property type="nucleotide sequence ID" value="NZ_CP005986.1"/>
</dbReference>
<keyword evidence="3 8" id="KW-0641">Proline biosynthesis</keyword>
<dbReference type="InterPro" id="IPR001057">
    <property type="entry name" value="Glu/AcGlu_kinase"/>
</dbReference>
<feature type="domain" description="PUA" evidence="10">
    <location>
        <begin position="299"/>
        <end position="375"/>
    </location>
</feature>
<proteinExistence type="inferred from homology"/>
<feature type="region of interest" description="Disordered" evidence="9">
    <location>
        <begin position="390"/>
        <end position="422"/>
    </location>
</feature>
<dbReference type="PROSITE" id="PS00902">
    <property type="entry name" value="GLUTAMATE_5_KINASE"/>
    <property type="match status" value="1"/>
</dbReference>
<evidence type="ECO:0000256" key="6">
    <source>
        <dbReference type="ARBA" id="ARBA00022777"/>
    </source>
</evidence>
<dbReference type="HAMAP" id="MF_00456">
    <property type="entry name" value="ProB"/>
    <property type="match status" value="1"/>
</dbReference>
<reference evidence="11 12" key="1">
    <citation type="journal article" date="2009" name="J. Bacteriol.">
        <title>Draft genome sequence of the extremely acidophilic bacterium Acidithiobacillus caldus ATCC 51756 reveals metabolic versatility in the genus Acidithiobacillus.</title>
        <authorList>
            <person name="Valdes J."/>
            <person name="Quatrini R."/>
            <person name="Hallberg K."/>
            <person name="Dopson M."/>
            <person name="Valenzuela P.D."/>
            <person name="Holmes D.S."/>
        </authorList>
    </citation>
    <scope>NUCLEOTIDE SEQUENCE [LARGE SCALE GENOMIC DNA]</scope>
    <source>
        <strain evidence="12">ATCC 51756 / DSM 8584 / KU</strain>
    </source>
</reference>
<dbReference type="Pfam" id="PF00696">
    <property type="entry name" value="AA_kinase"/>
    <property type="match status" value="1"/>
</dbReference>
<protein>
    <recommendedName>
        <fullName evidence="8">Glutamate 5-kinase</fullName>
        <ecNumber evidence="8">2.7.2.11</ecNumber>
    </recommendedName>
    <alternativeName>
        <fullName evidence="8">Gamma-glutamyl kinase</fullName>
        <shortName evidence="8">GK</shortName>
    </alternativeName>
</protein>
<dbReference type="InterPro" id="IPR001048">
    <property type="entry name" value="Asp/Glu/Uridylate_kinase"/>
</dbReference>
<dbReference type="EMBL" id="CP005986">
    <property type="protein sequence ID" value="AIA55331.1"/>
    <property type="molecule type" value="Genomic_DNA"/>
</dbReference>
<feature type="binding site" evidence="8">
    <location>
        <position position="171"/>
    </location>
    <ligand>
        <name>substrate</name>
    </ligand>
</feature>
<dbReference type="InterPro" id="IPR036974">
    <property type="entry name" value="PUA_sf"/>
</dbReference>